<dbReference type="PANTHER" id="PTHR32183:SF11">
    <property type="entry name" value="THIOL METHYLTRANSFERASE 2-RELATED"/>
    <property type="match status" value="1"/>
</dbReference>
<evidence type="ECO:0000313" key="6">
    <source>
        <dbReference type="Proteomes" id="UP000275663"/>
    </source>
</evidence>
<evidence type="ECO:0000313" key="5">
    <source>
        <dbReference type="EMBL" id="AZP12762.1"/>
    </source>
</evidence>
<evidence type="ECO:0000256" key="1">
    <source>
        <dbReference type="ARBA" id="ARBA00022553"/>
    </source>
</evidence>
<accession>A0A3S9HKX9</accession>
<dbReference type="AlphaFoldDB" id="A0A3S9HKX9"/>
<dbReference type="PROSITE" id="PS51585">
    <property type="entry name" value="SAM_MT_TPMT"/>
    <property type="match status" value="1"/>
</dbReference>
<evidence type="ECO:0000256" key="4">
    <source>
        <dbReference type="ARBA" id="ARBA00022691"/>
    </source>
</evidence>
<sequence length="204" mass="22554">MQTFSGKDPMQPAFWDQRFEAQFMPWDKGGVPQDLQEFVRLAKQPMVSLIPGCGIGYEAAFLAQAGWDVTAIDFSPAAVASAKAAIGAWAKHVIEADFFQYQPAQSLDLIYERAFLCALPQAMRPAIASRWAALLPAGGILAGFFFLDDSAERSLKGPPFSITSADLQALLSPYFELQEQRAVSDSIPVFVGKESWQVWRRRSD</sequence>
<keyword evidence="4" id="KW-0949">S-adenosyl-L-methionine</keyword>
<keyword evidence="6" id="KW-1185">Reference proteome</keyword>
<dbReference type="KEGG" id="upv:EJN92_12580"/>
<organism evidence="5 6">
    <name type="scientific">Undibacterium parvum</name>
    <dbReference type="NCBI Taxonomy" id="401471"/>
    <lineage>
        <taxon>Bacteria</taxon>
        <taxon>Pseudomonadati</taxon>
        <taxon>Pseudomonadota</taxon>
        <taxon>Betaproteobacteria</taxon>
        <taxon>Burkholderiales</taxon>
        <taxon>Oxalobacteraceae</taxon>
        <taxon>Undibacterium</taxon>
    </lineage>
</organism>
<dbReference type="EMBL" id="CP034464">
    <property type="protein sequence ID" value="AZP12762.1"/>
    <property type="molecule type" value="Genomic_DNA"/>
</dbReference>
<name>A0A3S9HKX9_9BURK</name>
<dbReference type="RefSeq" id="WP_126128141.1">
    <property type="nucleotide sequence ID" value="NZ_CP034464.1"/>
</dbReference>
<dbReference type="InterPro" id="IPR029063">
    <property type="entry name" value="SAM-dependent_MTases_sf"/>
</dbReference>
<dbReference type="GO" id="GO:0008757">
    <property type="term" value="F:S-adenosylmethionine-dependent methyltransferase activity"/>
    <property type="evidence" value="ECO:0007669"/>
    <property type="project" value="InterPro"/>
</dbReference>
<dbReference type="SUPFAM" id="SSF53335">
    <property type="entry name" value="S-adenosyl-L-methionine-dependent methyltransferases"/>
    <property type="match status" value="1"/>
</dbReference>
<dbReference type="OrthoDB" id="9778208at2"/>
<dbReference type="Proteomes" id="UP000275663">
    <property type="component" value="Chromosome"/>
</dbReference>
<gene>
    <name evidence="5" type="ORF">EJN92_12580</name>
</gene>
<keyword evidence="2 5" id="KW-0489">Methyltransferase</keyword>
<proteinExistence type="predicted"/>
<dbReference type="Gene3D" id="3.40.50.150">
    <property type="entry name" value="Vaccinia Virus protein VP39"/>
    <property type="match status" value="1"/>
</dbReference>
<dbReference type="InterPro" id="IPR008854">
    <property type="entry name" value="TPMT"/>
</dbReference>
<keyword evidence="3 5" id="KW-0808">Transferase</keyword>
<evidence type="ECO:0000256" key="2">
    <source>
        <dbReference type="ARBA" id="ARBA00022603"/>
    </source>
</evidence>
<reference evidence="5 6" key="1">
    <citation type="journal article" date="2011" name="Int. J. Syst. Evol. Microbiol.">
        <title>Description of Undibacterium oligocarboniphilum sp. nov., isolated from purified water, and Undibacterium pigrum strain CCUG 49012 as the type strain of Undibacterium parvum sp. nov., and emended descriptions of the genus Undibacterium and the species Undibacterium pigrum.</title>
        <authorList>
            <person name="Eder W."/>
            <person name="Wanner G."/>
            <person name="Ludwig W."/>
            <person name="Busse H.J."/>
            <person name="Ziemke-Kageler F."/>
            <person name="Lang E."/>
        </authorList>
    </citation>
    <scope>NUCLEOTIDE SEQUENCE [LARGE SCALE GENOMIC DNA]</scope>
    <source>
        <strain evidence="5 6">DSM 23061</strain>
    </source>
</reference>
<keyword evidence="1" id="KW-0597">Phosphoprotein</keyword>
<evidence type="ECO:0000256" key="3">
    <source>
        <dbReference type="ARBA" id="ARBA00022679"/>
    </source>
</evidence>
<dbReference type="GO" id="GO:0032259">
    <property type="term" value="P:methylation"/>
    <property type="evidence" value="ECO:0007669"/>
    <property type="project" value="UniProtKB-KW"/>
</dbReference>
<dbReference type="PANTHER" id="PTHR32183">
    <property type="match status" value="1"/>
</dbReference>
<protein>
    <submittedName>
        <fullName evidence="5">Methyltransferase domain-containing protein</fullName>
    </submittedName>
</protein>
<dbReference type="Pfam" id="PF05724">
    <property type="entry name" value="TPMT"/>
    <property type="match status" value="1"/>
</dbReference>
<dbReference type="CDD" id="cd02440">
    <property type="entry name" value="AdoMet_MTases"/>
    <property type="match status" value="1"/>
</dbReference>